<name>A0ABW3CL83_9ACTN</name>
<keyword evidence="1 2" id="KW-0238">DNA-binding</keyword>
<evidence type="ECO:0000256" key="2">
    <source>
        <dbReference type="PROSITE-ProRule" id="PRU00335"/>
    </source>
</evidence>
<dbReference type="SUPFAM" id="SSF48498">
    <property type="entry name" value="Tetracyclin repressor-like, C-terminal domain"/>
    <property type="match status" value="1"/>
</dbReference>
<feature type="DNA-binding region" description="H-T-H motif" evidence="2">
    <location>
        <begin position="9"/>
        <end position="28"/>
    </location>
</feature>
<reference evidence="5" key="1">
    <citation type="journal article" date="2019" name="Int. J. Syst. Evol. Microbiol.">
        <title>The Global Catalogue of Microorganisms (GCM) 10K type strain sequencing project: providing services to taxonomists for standard genome sequencing and annotation.</title>
        <authorList>
            <consortium name="The Broad Institute Genomics Platform"/>
            <consortium name="The Broad Institute Genome Sequencing Center for Infectious Disease"/>
            <person name="Wu L."/>
            <person name="Ma J."/>
        </authorList>
    </citation>
    <scope>NUCLEOTIDE SEQUENCE [LARGE SCALE GENOMIC DNA]</scope>
    <source>
        <strain evidence="5">JCM 31696</strain>
    </source>
</reference>
<dbReference type="SUPFAM" id="SSF46689">
    <property type="entry name" value="Homeodomain-like"/>
    <property type="match status" value="1"/>
</dbReference>
<dbReference type="InterPro" id="IPR036271">
    <property type="entry name" value="Tet_transcr_reg_TetR-rel_C_sf"/>
</dbReference>
<dbReference type="PROSITE" id="PS50977">
    <property type="entry name" value="HTH_TETR_2"/>
    <property type="match status" value="1"/>
</dbReference>
<dbReference type="Gene3D" id="1.10.10.60">
    <property type="entry name" value="Homeodomain-like"/>
    <property type="match status" value="1"/>
</dbReference>
<organism evidence="4 5">
    <name type="scientific">Actinomadura adrarensis</name>
    <dbReference type="NCBI Taxonomy" id="1819600"/>
    <lineage>
        <taxon>Bacteria</taxon>
        <taxon>Bacillati</taxon>
        <taxon>Actinomycetota</taxon>
        <taxon>Actinomycetes</taxon>
        <taxon>Streptosporangiales</taxon>
        <taxon>Thermomonosporaceae</taxon>
        <taxon>Actinomadura</taxon>
    </lineage>
</organism>
<evidence type="ECO:0000313" key="4">
    <source>
        <dbReference type="EMBL" id="MFD0854685.1"/>
    </source>
</evidence>
<proteinExistence type="predicted"/>
<gene>
    <name evidence="4" type="ORF">ACFQ07_20775</name>
</gene>
<feature type="domain" description="HTH tetR-type" evidence="3">
    <location>
        <begin position="1"/>
        <end position="46"/>
    </location>
</feature>
<dbReference type="Proteomes" id="UP001597083">
    <property type="component" value="Unassembled WGS sequence"/>
</dbReference>
<evidence type="ECO:0000313" key="5">
    <source>
        <dbReference type="Proteomes" id="UP001597083"/>
    </source>
</evidence>
<protein>
    <submittedName>
        <fullName evidence="4">TetR/AcrR family transcriptional regulator</fullName>
    </submittedName>
</protein>
<comment type="caution">
    <text evidence="4">The sequence shown here is derived from an EMBL/GenBank/DDBJ whole genome shotgun (WGS) entry which is preliminary data.</text>
</comment>
<keyword evidence="5" id="KW-1185">Reference proteome</keyword>
<dbReference type="InterPro" id="IPR001647">
    <property type="entry name" value="HTH_TetR"/>
</dbReference>
<dbReference type="InterPro" id="IPR009057">
    <property type="entry name" value="Homeodomain-like_sf"/>
</dbReference>
<evidence type="ECO:0000259" key="3">
    <source>
        <dbReference type="PROSITE" id="PS50977"/>
    </source>
</evidence>
<dbReference type="EMBL" id="JBHTIR010003109">
    <property type="protein sequence ID" value="MFD0854685.1"/>
    <property type="molecule type" value="Genomic_DNA"/>
</dbReference>
<evidence type="ECO:0000256" key="1">
    <source>
        <dbReference type="ARBA" id="ARBA00023125"/>
    </source>
</evidence>
<accession>A0ABW3CL83</accession>
<feature type="non-terminal residue" evidence="4">
    <location>
        <position position="1"/>
    </location>
</feature>
<dbReference type="Gene3D" id="1.10.357.10">
    <property type="entry name" value="Tetracycline Repressor, domain 2"/>
    <property type="match status" value="1"/>
</dbReference>
<sequence>LQEGFAGITVAAVARRLGVSTMTIYRYAPTRGELLALAWDHVITTTEWPPLTGPWRPLLRTHAIAFWRLLERYPGVVTELSQGLMPAGMMNHIDGIAVALVDQGFTAEDAVLAVDLVIDLTVDHRRGVEMIHGRTGVPATLQDMARLWSPNDTDPPARRAVRAAMTDAIRSAPFDWYTRKLDLALEGIEAGFGKQPEAAG</sequence>
<dbReference type="Pfam" id="PF00440">
    <property type="entry name" value="TetR_N"/>
    <property type="match status" value="1"/>
</dbReference>